<dbReference type="FunFam" id="3.40.605.10:FF:000005">
    <property type="entry name" value="Succinate-semialdehyde dehydrogenase I"/>
    <property type="match status" value="1"/>
</dbReference>
<dbReference type="Pfam" id="PF00171">
    <property type="entry name" value="Aldedh"/>
    <property type="match status" value="1"/>
</dbReference>
<evidence type="ECO:0000313" key="9">
    <source>
        <dbReference type="Proteomes" id="UP000038040"/>
    </source>
</evidence>
<name>A0A0N4UBM3_DRAME</name>
<evidence type="ECO:0000256" key="6">
    <source>
        <dbReference type="SAM" id="SignalP"/>
    </source>
</evidence>
<dbReference type="Proteomes" id="UP000038040">
    <property type="component" value="Unplaced"/>
</dbReference>
<dbReference type="STRING" id="318479.A0A0N4UBM3"/>
<feature type="signal peptide" evidence="6">
    <location>
        <begin position="1"/>
        <end position="17"/>
    </location>
</feature>
<accession>A0A0N4UBM3</accession>
<dbReference type="GO" id="GO:0009450">
    <property type="term" value="P:gamma-aminobutyric acid catabolic process"/>
    <property type="evidence" value="ECO:0007669"/>
    <property type="project" value="TreeGrafter"/>
</dbReference>
<dbReference type="GO" id="GO:0004777">
    <property type="term" value="F:succinate-semialdehyde dehydrogenase (NAD+) activity"/>
    <property type="evidence" value="ECO:0007669"/>
    <property type="project" value="TreeGrafter"/>
</dbReference>
<dbReference type="PANTHER" id="PTHR43353:SF5">
    <property type="entry name" value="SUCCINATE-SEMIALDEHYDE DEHYDROGENASE, MITOCHONDRIAL"/>
    <property type="match status" value="1"/>
</dbReference>
<comment type="similarity">
    <text evidence="2 5">Belongs to the aldehyde dehydrogenase family.</text>
</comment>
<dbReference type="WBParaSite" id="DME_0000461101-mRNA-1">
    <property type="protein sequence ID" value="DME_0000461101-mRNA-1"/>
    <property type="gene ID" value="DME_0000461101"/>
</dbReference>
<reference evidence="11" key="1">
    <citation type="submission" date="2017-02" db="UniProtKB">
        <authorList>
            <consortium name="WormBaseParasite"/>
        </authorList>
    </citation>
    <scope>IDENTIFICATION</scope>
</reference>
<feature type="chain" id="PRO_5033229838" evidence="6">
    <location>
        <begin position="18"/>
        <end position="494"/>
    </location>
</feature>
<dbReference type="OrthoDB" id="310895at2759"/>
<gene>
    <name evidence="8" type="ORF">DME_LOCUS8494</name>
</gene>
<dbReference type="Gene3D" id="3.40.605.10">
    <property type="entry name" value="Aldehyde Dehydrogenase, Chain A, domain 1"/>
    <property type="match status" value="1"/>
</dbReference>
<dbReference type="EMBL" id="UYYG01001169">
    <property type="protein sequence ID" value="VDN58521.1"/>
    <property type="molecule type" value="Genomic_DNA"/>
</dbReference>
<keyword evidence="6" id="KW-0732">Signal</keyword>
<dbReference type="InterPro" id="IPR016162">
    <property type="entry name" value="Ald_DH_N"/>
</dbReference>
<dbReference type="Gene3D" id="3.40.309.10">
    <property type="entry name" value="Aldehyde Dehydrogenase, Chain A, domain 2"/>
    <property type="match status" value="1"/>
</dbReference>
<evidence type="ECO:0000256" key="2">
    <source>
        <dbReference type="ARBA" id="ARBA00009986"/>
    </source>
</evidence>
<evidence type="ECO:0000313" key="8">
    <source>
        <dbReference type="EMBL" id="VDN58521.1"/>
    </source>
</evidence>
<sequence length="494" mass="53531">MVVLLGFMGFGIMMVEHMEIVRKWDDAISRETFDVRNPYSNEILYGCANCDVQDAKKNAIKAIKVAKEALKSWSLQTTAKARGQILHQWYKICTEKEMDLAKLLTLEQGKPLVEAVGEIRYSASFMEWFAGEARRTYGQIVPPPTLNRVHLHTREPIGVVVLITPWNFPAAMIARKAAAALAVGCTVVVKPAEDTPLSALALAQVAKDAGIPNGVFNVLPADRQKTEQISKFVCSSVDVDAISFTGSIEVGKLLLSQSASTVKRVCLELGGNAPLIVFDSADLAKAIEGTMAAKFRGTGQVCVAANRIFVHSSVHDAYVEGLKKKIDKLVIGDGMKDGTNQGPLINERAVSKVLSLIEDAVSKGAKIVCGGKRGEKSTLFQPTLITNVKSNMEIAHTEIFGPVAAIRRFDGEEEVLKIANDSRSGLAGYFFSTDYSQIMRVARQLQLGMVGVNEGMISCAEAAFGGVKESGLGREGASQGIDEFSQWKYTCIAY</sequence>
<dbReference type="PROSITE" id="PS00687">
    <property type="entry name" value="ALDEHYDE_DEHYDR_GLU"/>
    <property type="match status" value="1"/>
</dbReference>
<dbReference type="InterPro" id="IPR029510">
    <property type="entry name" value="Ald_DH_CS_GLU"/>
</dbReference>
<evidence type="ECO:0000256" key="5">
    <source>
        <dbReference type="RuleBase" id="RU003345"/>
    </source>
</evidence>
<evidence type="ECO:0000313" key="11">
    <source>
        <dbReference type="WBParaSite" id="DME_0000461101-mRNA-1"/>
    </source>
</evidence>
<dbReference type="GO" id="GO:0005739">
    <property type="term" value="C:mitochondrion"/>
    <property type="evidence" value="ECO:0007669"/>
    <property type="project" value="TreeGrafter"/>
</dbReference>
<dbReference type="AlphaFoldDB" id="A0A0N4UBM3"/>
<evidence type="ECO:0000313" key="10">
    <source>
        <dbReference type="Proteomes" id="UP000274756"/>
    </source>
</evidence>
<evidence type="ECO:0000256" key="4">
    <source>
        <dbReference type="PROSITE-ProRule" id="PRU10007"/>
    </source>
</evidence>
<dbReference type="InterPro" id="IPR050740">
    <property type="entry name" value="Aldehyde_DH_Superfamily"/>
</dbReference>
<dbReference type="InterPro" id="IPR015590">
    <property type="entry name" value="Aldehyde_DH_dom"/>
</dbReference>
<dbReference type="FunFam" id="3.40.309.10:FF:000004">
    <property type="entry name" value="Succinate-semialdehyde dehydrogenase I"/>
    <property type="match status" value="1"/>
</dbReference>
<organism evidence="9 11">
    <name type="scientific">Dracunculus medinensis</name>
    <name type="common">Guinea worm</name>
    <dbReference type="NCBI Taxonomy" id="318479"/>
    <lineage>
        <taxon>Eukaryota</taxon>
        <taxon>Metazoa</taxon>
        <taxon>Ecdysozoa</taxon>
        <taxon>Nematoda</taxon>
        <taxon>Chromadorea</taxon>
        <taxon>Rhabditida</taxon>
        <taxon>Spirurina</taxon>
        <taxon>Dracunculoidea</taxon>
        <taxon>Dracunculidae</taxon>
        <taxon>Dracunculus</taxon>
    </lineage>
</organism>
<dbReference type="InterPro" id="IPR016163">
    <property type="entry name" value="Ald_DH_C"/>
</dbReference>
<feature type="domain" description="Aldehyde dehydrogenase" evidence="7">
    <location>
        <begin position="27"/>
        <end position="489"/>
    </location>
</feature>
<dbReference type="Proteomes" id="UP000274756">
    <property type="component" value="Unassembled WGS sequence"/>
</dbReference>
<evidence type="ECO:0000256" key="1">
    <source>
        <dbReference type="ARBA" id="ARBA00005176"/>
    </source>
</evidence>
<keyword evidence="10" id="KW-1185">Reference proteome</keyword>
<proteinExistence type="inferred from homology"/>
<protein>
    <submittedName>
        <fullName evidence="11">Aldedh domain-containing protein</fullName>
    </submittedName>
</protein>
<feature type="active site" evidence="4">
    <location>
        <position position="268"/>
    </location>
</feature>
<reference evidence="8 10" key="2">
    <citation type="submission" date="2018-11" db="EMBL/GenBank/DDBJ databases">
        <authorList>
            <consortium name="Pathogen Informatics"/>
        </authorList>
    </citation>
    <scope>NUCLEOTIDE SEQUENCE [LARGE SCALE GENOMIC DNA]</scope>
</reference>
<evidence type="ECO:0000256" key="3">
    <source>
        <dbReference type="ARBA" id="ARBA00023002"/>
    </source>
</evidence>
<dbReference type="CDD" id="cd07103">
    <property type="entry name" value="ALDH_F5_SSADH_GabD"/>
    <property type="match status" value="1"/>
</dbReference>
<dbReference type="SUPFAM" id="SSF53720">
    <property type="entry name" value="ALDH-like"/>
    <property type="match status" value="1"/>
</dbReference>
<dbReference type="InterPro" id="IPR016161">
    <property type="entry name" value="Ald_DH/histidinol_DH"/>
</dbReference>
<evidence type="ECO:0000259" key="7">
    <source>
        <dbReference type="Pfam" id="PF00171"/>
    </source>
</evidence>
<comment type="pathway">
    <text evidence="1">Amino-acid degradation; 4-aminobutanoate degradation.</text>
</comment>
<dbReference type="PANTHER" id="PTHR43353">
    <property type="entry name" value="SUCCINATE-SEMIALDEHYDE DEHYDROGENASE, MITOCHONDRIAL"/>
    <property type="match status" value="1"/>
</dbReference>
<keyword evidence="3 5" id="KW-0560">Oxidoreductase</keyword>